<evidence type="ECO:0000313" key="2">
    <source>
        <dbReference type="EMBL" id="USC25979.1"/>
    </source>
</evidence>
<dbReference type="EMBL" id="OL685370">
    <property type="protein sequence ID" value="USC25979.1"/>
    <property type="molecule type" value="Genomic_DNA"/>
</dbReference>
<evidence type="ECO:0000313" key="3">
    <source>
        <dbReference type="Proteomes" id="UP001256712"/>
    </source>
</evidence>
<protein>
    <recommendedName>
        <fullName evidence="1">Chitin-binding type-2 domain-containing protein</fullName>
    </recommendedName>
</protein>
<dbReference type="GO" id="GO:0005576">
    <property type="term" value="C:extracellular region"/>
    <property type="evidence" value="ECO:0007669"/>
    <property type="project" value="InterPro"/>
</dbReference>
<feature type="domain" description="Chitin-binding type-2" evidence="1">
    <location>
        <begin position="30"/>
        <end position="89"/>
    </location>
</feature>
<dbReference type="SUPFAM" id="SSF57625">
    <property type="entry name" value="Invertebrate chitin-binding proteins"/>
    <property type="match status" value="1"/>
</dbReference>
<sequence length="97" mass="11415">MFLLILFLILVKVLIYKKMNKIHLDCHHDKICPKGYFGFNADPYNCTAYYLCPQKVQMFCELNHEFDLDSATCKPIVYDHNDTDGGCTRRMYNNLLL</sequence>
<keyword evidence="3" id="KW-1185">Reference proteome</keyword>
<dbReference type="Proteomes" id="UP001256712">
    <property type="component" value="Segment"/>
</dbReference>
<dbReference type="GO" id="GO:0008061">
    <property type="term" value="F:chitin binding"/>
    <property type="evidence" value="ECO:0007669"/>
    <property type="project" value="InterPro"/>
</dbReference>
<accession>A0AAE9RYU6</accession>
<evidence type="ECO:0000259" key="1">
    <source>
        <dbReference type="SMART" id="SM00494"/>
    </source>
</evidence>
<name>A0AAE9RYU6_9ABAC</name>
<dbReference type="InterPro" id="IPR036508">
    <property type="entry name" value="Chitin-bd_dom_sf"/>
</dbReference>
<dbReference type="InterPro" id="IPR002557">
    <property type="entry name" value="Chitin-bd_dom"/>
</dbReference>
<proteinExistence type="predicted"/>
<dbReference type="SMART" id="SM00494">
    <property type="entry name" value="ChtBD2"/>
    <property type="match status" value="1"/>
</dbReference>
<reference evidence="2" key="1">
    <citation type="journal article" date="2022" name="J. Invertebr. Pathol.">
        <title>Identification of a new nucleopolyhedrovirus isolated from the olive leaf moth, Palpita vitrealis, from two locations in Egypt.</title>
        <authorList>
            <person name="El-Salamouny S."/>
            <person name="Wennmann J.T."/>
            <person name="Kleespies R.G."/>
            <person name="Richert-Poggeler K.R."/>
            <person name="Mansour A."/>
            <person name="Awad M."/>
            <person name="Agamy E."/>
            <person name="Salama R."/>
            <person name="Jehle J.A."/>
        </authorList>
    </citation>
    <scope>NUCLEOTIDE SEQUENCE</scope>
    <source>
        <strain evidence="2">Giza 2005</strain>
    </source>
</reference>
<organism evidence="2 3">
    <name type="scientific">Palpita vitrealis nucleopolyhedrovirus</name>
    <dbReference type="NCBI Taxonomy" id="2951960"/>
    <lineage>
        <taxon>Viruses</taxon>
        <taxon>Viruses incertae sedis</taxon>
        <taxon>Naldaviricetes</taxon>
        <taxon>Lefavirales</taxon>
        <taxon>Baculoviridae</taxon>
        <taxon>Alphabaculovirus</taxon>
        <taxon>Alphabaculovirus pavitrealis</taxon>
    </lineage>
</organism>